<dbReference type="Gene3D" id="1.10.630.10">
    <property type="entry name" value="Cytochrome P450"/>
    <property type="match status" value="1"/>
</dbReference>
<dbReference type="InterPro" id="IPR036396">
    <property type="entry name" value="Cyt_P450_sf"/>
</dbReference>
<dbReference type="Pfam" id="PF00067">
    <property type="entry name" value="p450"/>
    <property type="match status" value="1"/>
</dbReference>
<dbReference type="GO" id="GO:0004497">
    <property type="term" value="F:monooxygenase activity"/>
    <property type="evidence" value="ECO:0007669"/>
    <property type="project" value="InterPro"/>
</dbReference>
<protein>
    <submittedName>
        <fullName evidence="2">Unannotated protein</fullName>
    </submittedName>
</protein>
<dbReference type="GO" id="GO:0005506">
    <property type="term" value="F:iron ion binding"/>
    <property type="evidence" value="ECO:0007669"/>
    <property type="project" value="InterPro"/>
</dbReference>
<reference evidence="2" key="1">
    <citation type="submission" date="2020-05" db="EMBL/GenBank/DDBJ databases">
        <authorList>
            <person name="Chiriac C."/>
            <person name="Salcher M."/>
            <person name="Ghai R."/>
            <person name="Kavagutti S V."/>
        </authorList>
    </citation>
    <scope>NUCLEOTIDE SEQUENCE</scope>
</reference>
<sequence>MVLLYIAGHETTVNLIGNSVNALLKHPDQLAAWNADPSIGVRAVDELLRFDGPVQQTVRVPMVPVHYETASGRVTVEPGTVVTTVLGAGNHDPSMFETPGRLSLNRLNAGRHLAFAAGIHYCLGSNLAKLEAEVAVGSLVRRFPDMRSTGDITWRDRLTIRGVDRLGLEF</sequence>
<dbReference type="GO" id="GO:0020037">
    <property type="term" value="F:heme binding"/>
    <property type="evidence" value="ECO:0007669"/>
    <property type="project" value="InterPro"/>
</dbReference>
<comment type="similarity">
    <text evidence="1">Belongs to the cytochrome P450 family.</text>
</comment>
<dbReference type="InterPro" id="IPR001128">
    <property type="entry name" value="Cyt_P450"/>
</dbReference>
<dbReference type="PANTHER" id="PTHR46696">
    <property type="entry name" value="P450, PUTATIVE (EUROFUNG)-RELATED"/>
    <property type="match status" value="1"/>
</dbReference>
<dbReference type="AlphaFoldDB" id="A0A6J6E0F4"/>
<proteinExistence type="inferred from homology"/>
<name>A0A6J6E0F4_9ZZZZ</name>
<dbReference type="PANTHER" id="PTHR46696:SF1">
    <property type="entry name" value="CYTOCHROME P450 YJIB-RELATED"/>
    <property type="match status" value="1"/>
</dbReference>
<evidence type="ECO:0000256" key="1">
    <source>
        <dbReference type="ARBA" id="ARBA00010617"/>
    </source>
</evidence>
<evidence type="ECO:0000313" key="2">
    <source>
        <dbReference type="EMBL" id="CAB4568739.1"/>
    </source>
</evidence>
<dbReference type="GO" id="GO:0016705">
    <property type="term" value="F:oxidoreductase activity, acting on paired donors, with incorporation or reduction of molecular oxygen"/>
    <property type="evidence" value="ECO:0007669"/>
    <property type="project" value="InterPro"/>
</dbReference>
<dbReference type="SUPFAM" id="SSF48264">
    <property type="entry name" value="Cytochrome P450"/>
    <property type="match status" value="1"/>
</dbReference>
<dbReference type="InterPro" id="IPR002397">
    <property type="entry name" value="Cyt_P450_B"/>
</dbReference>
<accession>A0A6J6E0F4</accession>
<dbReference type="PRINTS" id="PR00359">
    <property type="entry name" value="BP450"/>
</dbReference>
<dbReference type="EMBL" id="CAEZTS010000012">
    <property type="protein sequence ID" value="CAB4568739.1"/>
    <property type="molecule type" value="Genomic_DNA"/>
</dbReference>
<organism evidence="2">
    <name type="scientific">freshwater metagenome</name>
    <dbReference type="NCBI Taxonomy" id="449393"/>
    <lineage>
        <taxon>unclassified sequences</taxon>
        <taxon>metagenomes</taxon>
        <taxon>ecological metagenomes</taxon>
    </lineage>
</organism>
<gene>
    <name evidence="2" type="ORF">UFOPK1722_00235</name>
</gene>